<evidence type="ECO:0000256" key="1">
    <source>
        <dbReference type="ARBA" id="ARBA00006432"/>
    </source>
</evidence>
<dbReference type="InterPro" id="IPR045311">
    <property type="entry name" value="LC-FACS_euk"/>
</dbReference>
<evidence type="ECO:0000256" key="8">
    <source>
        <dbReference type="RuleBase" id="RU369030"/>
    </source>
</evidence>
<dbReference type="Proteomes" id="UP000515125">
    <property type="component" value="Unplaced"/>
</dbReference>
<dbReference type="Gene3D" id="3.30.300.30">
    <property type="match status" value="1"/>
</dbReference>
<name>A0A6P6RRI6_9EIME</name>
<dbReference type="GO" id="GO:0005524">
    <property type="term" value="F:ATP binding"/>
    <property type="evidence" value="ECO:0007669"/>
    <property type="project" value="UniProtKB-KW"/>
</dbReference>
<dbReference type="InterPro" id="IPR000873">
    <property type="entry name" value="AMP-dep_synth/lig_dom"/>
</dbReference>
<dbReference type="InterPro" id="IPR020845">
    <property type="entry name" value="AMP-binding_CS"/>
</dbReference>
<evidence type="ECO:0000256" key="4">
    <source>
        <dbReference type="ARBA" id="ARBA00022832"/>
    </source>
</evidence>
<comment type="catalytic activity">
    <reaction evidence="6">
        <text>a long-chain fatty acid + ATP + CoA = a long-chain fatty acyl-CoA + AMP + diphosphate</text>
        <dbReference type="Rhea" id="RHEA:15421"/>
        <dbReference type="ChEBI" id="CHEBI:30616"/>
        <dbReference type="ChEBI" id="CHEBI:33019"/>
        <dbReference type="ChEBI" id="CHEBI:57287"/>
        <dbReference type="ChEBI" id="CHEBI:57560"/>
        <dbReference type="ChEBI" id="CHEBI:83139"/>
        <dbReference type="ChEBI" id="CHEBI:456215"/>
        <dbReference type="EC" id="6.2.1.3"/>
    </reaction>
    <physiologicalReaction direction="left-to-right" evidence="6">
        <dbReference type="Rhea" id="RHEA:15422"/>
    </physiologicalReaction>
</comment>
<keyword evidence="3 8" id="KW-0547">Nucleotide-binding</keyword>
<keyword evidence="5 8" id="KW-0067">ATP-binding</keyword>
<dbReference type="CDD" id="cd05927">
    <property type="entry name" value="LC-FACS_euk"/>
    <property type="match status" value="1"/>
</dbReference>
<evidence type="ECO:0000256" key="2">
    <source>
        <dbReference type="ARBA" id="ARBA00022598"/>
    </source>
</evidence>
<evidence type="ECO:0000256" key="7">
    <source>
        <dbReference type="ARBA" id="ARBA00026121"/>
    </source>
</evidence>
<dbReference type="PANTHER" id="PTHR43272">
    <property type="entry name" value="LONG-CHAIN-FATTY-ACID--COA LIGASE"/>
    <property type="match status" value="1"/>
</dbReference>
<comment type="similarity">
    <text evidence="1 8">Belongs to the ATP-dependent AMP-binding enzyme family.</text>
</comment>
<evidence type="ECO:0000256" key="3">
    <source>
        <dbReference type="ARBA" id="ARBA00022741"/>
    </source>
</evidence>
<dbReference type="GO" id="GO:0004467">
    <property type="term" value="F:long-chain fatty acid-CoA ligase activity"/>
    <property type="evidence" value="ECO:0007669"/>
    <property type="project" value="UniProtKB-EC"/>
</dbReference>
<organism evidence="10 11">
    <name type="scientific">Cyclospora cayetanensis</name>
    <dbReference type="NCBI Taxonomy" id="88456"/>
    <lineage>
        <taxon>Eukaryota</taxon>
        <taxon>Sar</taxon>
        <taxon>Alveolata</taxon>
        <taxon>Apicomplexa</taxon>
        <taxon>Conoidasida</taxon>
        <taxon>Coccidia</taxon>
        <taxon>Eucoccidiorida</taxon>
        <taxon>Eimeriorina</taxon>
        <taxon>Eimeriidae</taxon>
        <taxon>Cyclospora</taxon>
    </lineage>
</organism>
<dbReference type="InterPro" id="IPR042099">
    <property type="entry name" value="ANL_N_sf"/>
</dbReference>
<feature type="domain" description="AMP-dependent synthetase/ligase" evidence="9">
    <location>
        <begin position="81"/>
        <end position="517"/>
    </location>
</feature>
<proteinExistence type="inferred from homology"/>
<dbReference type="PANTHER" id="PTHR43272:SF33">
    <property type="entry name" value="AMP-BINDING DOMAIN-CONTAINING PROTEIN-RELATED"/>
    <property type="match status" value="1"/>
</dbReference>
<keyword evidence="10" id="KW-1185">Reference proteome</keyword>
<evidence type="ECO:0000256" key="6">
    <source>
        <dbReference type="ARBA" id="ARBA00024484"/>
    </source>
</evidence>
<dbReference type="AlphaFoldDB" id="A0A6P6RRI6"/>
<evidence type="ECO:0000259" key="9">
    <source>
        <dbReference type="Pfam" id="PF00501"/>
    </source>
</evidence>
<comment type="function">
    <text evidence="8">Catalyzes the conversion of long-chain fatty acids to their active form acyl-CoAs for both synthesis of cellular lipids, and degradation via beta-oxidation.</text>
</comment>
<evidence type="ECO:0000313" key="10">
    <source>
        <dbReference type="Proteomes" id="UP000515125"/>
    </source>
</evidence>
<keyword evidence="4 8" id="KW-0276">Fatty acid metabolism</keyword>
<evidence type="ECO:0000313" key="11">
    <source>
        <dbReference type="RefSeq" id="XP_026190159.1"/>
    </source>
</evidence>
<gene>
    <name evidence="11" type="primary">LOC34620442</name>
</gene>
<dbReference type="InterPro" id="IPR045851">
    <property type="entry name" value="AMP-bd_C_sf"/>
</dbReference>
<keyword evidence="2 8" id="KW-0436">Ligase</keyword>
<dbReference type="OrthoDB" id="1700726at2759"/>
<sequence length="707" mass="78554">MGATVSSFDDIQYSVVVPGSEATADRTAVRRHYSCTDRLADNFSSNPVKNAWELFQMGVGKAPEGPCLGTRQRLPDGKRGAYVWKTYREVERLALEAGSGLLNGDLVPLCCFDSGSDSPLSLRCIGIFAKNREEWIITEHACNAFGITAVPLYDTLGSHSTQFILSETQMKTVVSDGNCLPKLLDALQQHQSQETNKDGSREPLPVKVVITLDDISDTEKETANSLHLQLLPWNKLLEMGRENMIPLTDDVQPTMESLHTICYTSGTTGNPKGVMMTHGNFVAAVSTAVEGPLSERNLYLDSSDCLISYLPLAHVYERFCENLFFSYGGRVGFYSGDTHKLLEDVQVLKPTVFCSVPRLFQRIEDRVISSLQGKSFLARSLFQQALGAKIRRLRSSGVPQHALWDRIVFDKFRGLMGGRVRIMLTGSAPLDPYILERMRAFFCCWIVEGYGMTETMGASFLTWNVYDRHPGQVGGVLPCLEFCLLDVSESMGKYSIKDPIPKGELCVRGPTVSSGYFRNPTETAAAIDQDGWLHTGDIVALLPNGGIQIIDRKKNIFKLAQGEYVAPEKIEAVYMQSRFVEQCFVFGFSSENSLVAIVVPDQGQTLKWLAETRGSSSASTGCQPFAELIQDSQLQQAIYEDMQQVGKKQGLKGFELARKIHLRAEQFTVENGLLTPTFKLKRHYAKEVFADEIAAMYAKIHEEHPSS</sequence>
<dbReference type="GO" id="GO:0016020">
    <property type="term" value="C:membrane"/>
    <property type="evidence" value="ECO:0007669"/>
    <property type="project" value="TreeGrafter"/>
</dbReference>
<dbReference type="GeneID" id="34620442"/>
<dbReference type="SUPFAM" id="SSF56801">
    <property type="entry name" value="Acetyl-CoA synthetase-like"/>
    <property type="match status" value="1"/>
</dbReference>
<dbReference type="Gene3D" id="3.40.50.12780">
    <property type="entry name" value="N-terminal domain of ligase-like"/>
    <property type="match status" value="1"/>
</dbReference>
<dbReference type="EC" id="6.2.1.3" evidence="7 8"/>
<dbReference type="RefSeq" id="XP_026190159.1">
    <property type="nucleotide sequence ID" value="XM_026334374.1"/>
</dbReference>
<reference evidence="11" key="1">
    <citation type="submission" date="2025-08" db="UniProtKB">
        <authorList>
            <consortium name="RefSeq"/>
        </authorList>
    </citation>
    <scope>IDENTIFICATION</scope>
</reference>
<dbReference type="PROSITE" id="PS00455">
    <property type="entry name" value="AMP_BINDING"/>
    <property type="match status" value="1"/>
</dbReference>
<dbReference type="GO" id="GO:0005783">
    <property type="term" value="C:endoplasmic reticulum"/>
    <property type="evidence" value="ECO:0007669"/>
    <property type="project" value="TreeGrafter"/>
</dbReference>
<accession>A0A6P6RRI6</accession>
<keyword evidence="8" id="KW-0443">Lipid metabolism</keyword>
<protein>
    <recommendedName>
        <fullName evidence="7 8">Long-chain-fatty-acid--CoA ligase</fullName>
        <ecNumber evidence="7 8">6.2.1.3</ecNumber>
    </recommendedName>
</protein>
<dbReference type="Pfam" id="PF00501">
    <property type="entry name" value="AMP-binding"/>
    <property type="match status" value="1"/>
</dbReference>
<evidence type="ECO:0000256" key="5">
    <source>
        <dbReference type="ARBA" id="ARBA00022840"/>
    </source>
</evidence>